<evidence type="ECO:0000256" key="5">
    <source>
        <dbReference type="ARBA" id="ARBA00023040"/>
    </source>
</evidence>
<evidence type="ECO:0000256" key="2">
    <source>
        <dbReference type="ARBA" id="ARBA00022475"/>
    </source>
</evidence>
<dbReference type="Ensembl" id="ENSCMIT00000014380.1">
    <property type="protein sequence ID" value="ENSCMIP00000014075.1"/>
    <property type="gene ID" value="ENSCMIG00000007016.1"/>
</dbReference>
<dbReference type="GO" id="GO:0004930">
    <property type="term" value="F:G protein-coupled receptor activity"/>
    <property type="evidence" value="ECO:0007669"/>
    <property type="project" value="UniProtKB-KW"/>
</dbReference>
<keyword evidence="5" id="KW-0297">G-protein coupled receptor</keyword>
<dbReference type="InterPro" id="IPR052477">
    <property type="entry name" value="Orphan_GPCR1"/>
</dbReference>
<keyword evidence="7" id="KW-0675">Receptor</keyword>
<keyword evidence="4 9" id="KW-1133">Transmembrane helix</keyword>
<keyword evidence="6 9" id="KW-0472">Membrane</keyword>
<dbReference type="InterPro" id="IPR017452">
    <property type="entry name" value="GPCR_Rhodpsn_7TM"/>
</dbReference>
<organism evidence="11 12">
    <name type="scientific">Callorhinchus milii</name>
    <name type="common">Ghost shark</name>
    <dbReference type="NCBI Taxonomy" id="7868"/>
    <lineage>
        <taxon>Eukaryota</taxon>
        <taxon>Metazoa</taxon>
        <taxon>Chordata</taxon>
        <taxon>Craniata</taxon>
        <taxon>Vertebrata</taxon>
        <taxon>Chondrichthyes</taxon>
        <taxon>Holocephali</taxon>
        <taxon>Chimaeriformes</taxon>
        <taxon>Callorhinchidae</taxon>
        <taxon>Callorhinchus</taxon>
    </lineage>
</organism>
<dbReference type="GO" id="GO:0005886">
    <property type="term" value="C:plasma membrane"/>
    <property type="evidence" value="ECO:0007669"/>
    <property type="project" value="UniProtKB-SubCell"/>
</dbReference>
<dbReference type="Gene3D" id="1.20.1070.10">
    <property type="entry name" value="Rhodopsin 7-helix transmembrane proteins"/>
    <property type="match status" value="1"/>
</dbReference>
<dbReference type="Proteomes" id="UP000314986">
    <property type="component" value="Unassembled WGS sequence"/>
</dbReference>
<dbReference type="PRINTS" id="PR00237">
    <property type="entry name" value="GPCRRHODOPSN"/>
</dbReference>
<feature type="transmembrane region" description="Helical" evidence="9">
    <location>
        <begin position="222"/>
        <end position="243"/>
    </location>
</feature>
<evidence type="ECO:0000256" key="9">
    <source>
        <dbReference type="SAM" id="Phobius"/>
    </source>
</evidence>
<evidence type="ECO:0000256" key="6">
    <source>
        <dbReference type="ARBA" id="ARBA00023136"/>
    </source>
</evidence>
<reference evidence="12" key="3">
    <citation type="journal article" date="2014" name="Nature">
        <title>Elephant shark genome provides unique insights into gnathostome evolution.</title>
        <authorList>
            <consortium name="International Elephant Shark Genome Sequencing Consortium"/>
            <person name="Venkatesh B."/>
            <person name="Lee A.P."/>
            <person name="Ravi V."/>
            <person name="Maurya A.K."/>
            <person name="Lian M.M."/>
            <person name="Swann J.B."/>
            <person name="Ohta Y."/>
            <person name="Flajnik M.F."/>
            <person name="Sutoh Y."/>
            <person name="Kasahara M."/>
            <person name="Hoon S."/>
            <person name="Gangu V."/>
            <person name="Roy S.W."/>
            <person name="Irimia M."/>
            <person name="Korzh V."/>
            <person name="Kondrychyn I."/>
            <person name="Lim Z.W."/>
            <person name="Tay B.H."/>
            <person name="Tohari S."/>
            <person name="Kong K.W."/>
            <person name="Ho S."/>
            <person name="Lorente-Galdos B."/>
            <person name="Quilez J."/>
            <person name="Marques-Bonet T."/>
            <person name="Raney B.J."/>
            <person name="Ingham P.W."/>
            <person name="Tay A."/>
            <person name="Hillier L.W."/>
            <person name="Minx P."/>
            <person name="Boehm T."/>
            <person name="Wilson R.K."/>
            <person name="Brenner S."/>
            <person name="Warren W.C."/>
        </authorList>
    </citation>
    <scope>NUCLEOTIDE SEQUENCE [LARGE SCALE GENOMIC DNA]</scope>
</reference>
<evidence type="ECO:0000313" key="11">
    <source>
        <dbReference type="Ensembl" id="ENSCMIP00000014075.1"/>
    </source>
</evidence>
<dbReference type="InterPro" id="IPR000276">
    <property type="entry name" value="GPCR_Rhodpsn"/>
</dbReference>
<dbReference type="AlphaFoldDB" id="A0A4W3HFE4"/>
<dbReference type="InParanoid" id="A0A4W3HFE4"/>
<accession>A0A4W3HFE4</accession>
<evidence type="ECO:0000256" key="4">
    <source>
        <dbReference type="ARBA" id="ARBA00022989"/>
    </source>
</evidence>
<dbReference type="PANTHER" id="PTHR46272">
    <property type="entry name" value="G_PROTEIN_RECEP_F1_2 DOMAIN-CONTAINING PROTEIN"/>
    <property type="match status" value="1"/>
</dbReference>
<feature type="domain" description="G-protein coupled receptors family 1 profile" evidence="10">
    <location>
        <begin position="8"/>
        <end position="240"/>
    </location>
</feature>
<dbReference type="PANTHER" id="PTHR46272:SF6">
    <property type="entry name" value="G-PROTEIN COUPLED RECEPTOR 139-RELATED"/>
    <property type="match status" value="1"/>
</dbReference>
<dbReference type="PROSITE" id="PS50262">
    <property type="entry name" value="G_PROTEIN_RECEP_F1_2"/>
    <property type="match status" value="1"/>
</dbReference>
<feature type="transmembrane region" description="Helical" evidence="9">
    <location>
        <begin position="59"/>
        <end position="89"/>
    </location>
</feature>
<evidence type="ECO:0000256" key="1">
    <source>
        <dbReference type="ARBA" id="ARBA00004651"/>
    </source>
</evidence>
<evidence type="ECO:0000256" key="8">
    <source>
        <dbReference type="ARBA" id="ARBA00023224"/>
    </source>
</evidence>
<dbReference type="SUPFAM" id="SSF81321">
    <property type="entry name" value="Family A G protein-coupled receptor-like"/>
    <property type="match status" value="1"/>
</dbReference>
<reference evidence="11" key="4">
    <citation type="submission" date="2025-08" db="UniProtKB">
        <authorList>
            <consortium name="Ensembl"/>
        </authorList>
    </citation>
    <scope>IDENTIFICATION</scope>
</reference>
<keyword evidence="2" id="KW-1003">Cell membrane</keyword>
<reference evidence="12" key="1">
    <citation type="journal article" date="2006" name="Science">
        <title>Ancient noncoding elements conserved in the human genome.</title>
        <authorList>
            <person name="Venkatesh B."/>
            <person name="Kirkness E.F."/>
            <person name="Loh Y.H."/>
            <person name="Halpern A.L."/>
            <person name="Lee A.P."/>
            <person name="Johnson J."/>
            <person name="Dandona N."/>
            <person name="Viswanathan L.D."/>
            <person name="Tay A."/>
            <person name="Venter J.C."/>
            <person name="Strausberg R.L."/>
            <person name="Brenner S."/>
        </authorList>
    </citation>
    <scope>NUCLEOTIDE SEQUENCE [LARGE SCALE GENOMIC DNA]</scope>
</reference>
<keyword evidence="12" id="KW-1185">Reference proteome</keyword>
<dbReference type="GeneTree" id="ENSGT00970000196759"/>
<feature type="transmembrane region" description="Helical" evidence="9">
    <location>
        <begin position="179"/>
        <end position="202"/>
    </location>
</feature>
<comment type="subcellular location">
    <subcellularLocation>
        <location evidence="1">Cell membrane</location>
        <topology evidence="1">Multi-pass membrane protein</topology>
    </subcellularLocation>
</comment>
<feature type="transmembrane region" description="Helical" evidence="9">
    <location>
        <begin position="110"/>
        <end position="130"/>
    </location>
</feature>
<reference evidence="12" key="2">
    <citation type="journal article" date="2007" name="PLoS Biol.">
        <title>Survey sequencing and comparative analysis of the elephant shark (Callorhinchus milii) genome.</title>
        <authorList>
            <person name="Venkatesh B."/>
            <person name="Kirkness E.F."/>
            <person name="Loh Y.H."/>
            <person name="Halpern A.L."/>
            <person name="Lee A.P."/>
            <person name="Johnson J."/>
            <person name="Dandona N."/>
            <person name="Viswanathan L.D."/>
            <person name="Tay A."/>
            <person name="Venter J.C."/>
            <person name="Strausberg R.L."/>
            <person name="Brenner S."/>
        </authorList>
    </citation>
    <scope>NUCLEOTIDE SEQUENCE [LARGE SCALE GENOMIC DNA]</scope>
</reference>
<evidence type="ECO:0000259" key="10">
    <source>
        <dbReference type="PROSITE" id="PS50262"/>
    </source>
</evidence>
<feature type="transmembrane region" description="Helical" evidence="9">
    <location>
        <begin position="150"/>
        <end position="167"/>
    </location>
</feature>
<proteinExistence type="predicted"/>
<name>A0A4W3HFE4_CALMI</name>
<keyword evidence="3 9" id="KW-0812">Transmembrane</keyword>
<dbReference type="Pfam" id="PF00001">
    <property type="entry name" value="7tm_1"/>
    <property type="match status" value="1"/>
</dbReference>
<protein>
    <recommendedName>
        <fullName evidence="10">G-protein coupled receptors family 1 profile domain-containing protein</fullName>
    </recommendedName>
</protein>
<evidence type="ECO:0000256" key="3">
    <source>
        <dbReference type="ARBA" id="ARBA00022692"/>
    </source>
</evidence>
<evidence type="ECO:0000256" key="7">
    <source>
        <dbReference type="ARBA" id="ARBA00023170"/>
    </source>
</evidence>
<feature type="transmembrane region" description="Helical" evidence="9">
    <location>
        <begin position="29"/>
        <end position="47"/>
    </location>
</feature>
<evidence type="ECO:0000313" key="12">
    <source>
        <dbReference type="Proteomes" id="UP000314986"/>
    </source>
</evidence>
<reference evidence="11" key="5">
    <citation type="submission" date="2025-09" db="UniProtKB">
        <authorList>
            <consortium name="Ensembl"/>
        </authorList>
    </citation>
    <scope>IDENTIFICATION</scope>
</reference>
<sequence length="265" mass="30790">MGVRLCLNPSLYLCVAMDLCGLSKCITRYLVAMSVADLIVVIISVIFGRIVEFYFPNSFVYLSPICVLLNVLDLAARTISVWLTVAFTFDRYVAICCQNLKKKYCTGKTACTVIASFSLFFLVQHIPWYFAYEPLYIIDSMPWGCTMIKSFVTALPWVVFDLLNLILTPRARNRLRKSIILLFAVSANFILLWMTYVLYYLYWRISKRYYFKGIDDPAYITWRTGFMLQLLSSCTNTCIYAVTQTKFREEIKKAVKFPYILILRL</sequence>
<keyword evidence="8" id="KW-0807">Transducer</keyword>